<feature type="domain" description="Amidohydrolase-related" evidence="5">
    <location>
        <begin position="116"/>
        <end position="315"/>
    </location>
</feature>
<dbReference type="OrthoDB" id="194468at2759"/>
<dbReference type="GO" id="GO:0046872">
    <property type="term" value="F:metal ion binding"/>
    <property type="evidence" value="ECO:0007669"/>
    <property type="project" value="UniProtKB-KW"/>
</dbReference>
<evidence type="ECO:0000313" key="7">
    <source>
        <dbReference type="Proteomes" id="UP000077069"/>
    </source>
</evidence>
<comment type="cofactor">
    <cofactor evidence="1">
        <name>Zn(2+)</name>
        <dbReference type="ChEBI" id="CHEBI:29105"/>
    </cofactor>
</comment>
<keyword evidence="2" id="KW-0479">Metal-binding</keyword>
<dbReference type="Pfam" id="PF01979">
    <property type="entry name" value="Amidohydro_1"/>
    <property type="match status" value="1"/>
</dbReference>
<keyword evidence="3" id="KW-0378">Hydrolase</keyword>
<reference evidence="6 7" key="1">
    <citation type="submission" date="2016-05" db="EMBL/GenBank/DDBJ databases">
        <title>Comparative analysis of secretome profiles of manganese(II)-oxidizing ascomycete fungi.</title>
        <authorList>
            <consortium name="DOE Joint Genome Institute"/>
            <person name="Zeiner C.A."/>
            <person name="Purvine S.O."/>
            <person name="Zink E.M."/>
            <person name="Wu S."/>
            <person name="Pasa-Tolic L."/>
            <person name="Chaput D.L."/>
            <person name="Haridas S."/>
            <person name="Grigoriev I.V."/>
            <person name="Santelli C.M."/>
            <person name="Hansel C.M."/>
        </authorList>
    </citation>
    <scope>NUCLEOTIDE SEQUENCE [LARGE SCALE GENOMIC DNA]</scope>
    <source>
        <strain evidence="6 7">AP3s5-JAC2a</strain>
    </source>
</reference>
<gene>
    <name evidence="6" type="ORF">CC84DRAFT_1168083</name>
</gene>
<name>A0A177C1U6_9PLEO</name>
<evidence type="ECO:0000256" key="4">
    <source>
        <dbReference type="ARBA" id="ARBA00022833"/>
    </source>
</evidence>
<dbReference type="Proteomes" id="UP000077069">
    <property type="component" value="Unassembled WGS sequence"/>
</dbReference>
<dbReference type="InParanoid" id="A0A177C1U6"/>
<dbReference type="Gene3D" id="3.20.20.140">
    <property type="entry name" value="Metal-dependent hydrolases"/>
    <property type="match status" value="1"/>
</dbReference>
<dbReference type="Gene3D" id="2.30.40.10">
    <property type="entry name" value="Urease, subunit C, domain 1"/>
    <property type="match status" value="1"/>
</dbReference>
<protein>
    <recommendedName>
        <fullName evidence="5">Amidohydrolase-related domain-containing protein</fullName>
    </recommendedName>
</protein>
<dbReference type="InterPro" id="IPR006680">
    <property type="entry name" value="Amidohydro-rel"/>
</dbReference>
<keyword evidence="7" id="KW-1185">Reference proteome</keyword>
<dbReference type="GO" id="GO:0005829">
    <property type="term" value="C:cytosol"/>
    <property type="evidence" value="ECO:0007669"/>
    <property type="project" value="TreeGrafter"/>
</dbReference>
<evidence type="ECO:0000313" key="6">
    <source>
        <dbReference type="EMBL" id="OAG00859.1"/>
    </source>
</evidence>
<dbReference type="PANTHER" id="PTHR11271">
    <property type="entry name" value="GUANINE DEAMINASE"/>
    <property type="match status" value="1"/>
</dbReference>
<dbReference type="STRING" id="1460663.A0A177C1U6"/>
<dbReference type="AlphaFoldDB" id="A0A177C1U6"/>
<evidence type="ECO:0000256" key="1">
    <source>
        <dbReference type="ARBA" id="ARBA00001947"/>
    </source>
</evidence>
<organism evidence="6 7">
    <name type="scientific">Paraphaeosphaeria sporulosa</name>
    <dbReference type="NCBI Taxonomy" id="1460663"/>
    <lineage>
        <taxon>Eukaryota</taxon>
        <taxon>Fungi</taxon>
        <taxon>Dikarya</taxon>
        <taxon>Ascomycota</taxon>
        <taxon>Pezizomycotina</taxon>
        <taxon>Dothideomycetes</taxon>
        <taxon>Pleosporomycetidae</taxon>
        <taxon>Pleosporales</taxon>
        <taxon>Massarineae</taxon>
        <taxon>Didymosphaeriaceae</taxon>
        <taxon>Paraphaeosphaeria</taxon>
    </lineage>
</organism>
<accession>A0A177C1U6</accession>
<dbReference type="RefSeq" id="XP_018031224.1">
    <property type="nucleotide sequence ID" value="XM_018179315.1"/>
</dbReference>
<dbReference type="EMBL" id="KV441558">
    <property type="protein sequence ID" value="OAG00859.1"/>
    <property type="molecule type" value="Genomic_DNA"/>
</dbReference>
<dbReference type="InterPro" id="IPR011059">
    <property type="entry name" value="Metal-dep_hydrolase_composite"/>
</dbReference>
<proteinExistence type="predicted"/>
<evidence type="ECO:0000256" key="3">
    <source>
        <dbReference type="ARBA" id="ARBA00022801"/>
    </source>
</evidence>
<dbReference type="GO" id="GO:0019239">
    <property type="term" value="F:deaminase activity"/>
    <property type="evidence" value="ECO:0007669"/>
    <property type="project" value="TreeGrafter"/>
</dbReference>
<evidence type="ECO:0000259" key="5">
    <source>
        <dbReference type="Pfam" id="PF01979"/>
    </source>
</evidence>
<dbReference type="GeneID" id="28762801"/>
<dbReference type="PANTHER" id="PTHR11271:SF37">
    <property type="entry name" value="FAMILY PROTEIN, PUTATIVE (AFU_ORTHOLOGUE AFUA_4G00460)-RELATED"/>
    <property type="match status" value="1"/>
</dbReference>
<evidence type="ECO:0000256" key="2">
    <source>
        <dbReference type="ARBA" id="ARBA00022723"/>
    </source>
</evidence>
<dbReference type="SUPFAM" id="SSF51338">
    <property type="entry name" value="Composite domain of metallo-dependent hydrolases"/>
    <property type="match status" value="1"/>
</dbReference>
<keyword evidence="4" id="KW-0862">Zinc</keyword>
<sequence>MLEALAAGTTTVVDHAHIIFSPDHARLGIAATASSGIRAVYCYDATARPKSVSPLEMGQNPLEDWVMETFTALADQAPFGDGRVTLGFAYDMWFLPPKVTRGVLDQVDAKNIRTITTHGIPQTSIARDLKKSGLLDERYLISHGGPFSSEDAEIIKQTGAHVSSTPSTELQMFIAGRPVCFNASFTEGEGRAGIQEKASLGVDCHSNQSGSIISEARIGLQDARMHFHENLRGKTARKLPESLSVEAAFNLATIKGAEAVRMESEIGRIAEGYRADLVIFDGLSPAMVCAAQYDPVAAIILHCSPGDIDMVLVDGMVRKKDGLLLPVSVDDLAKEAVSATSLTWKDIARETMKSQQAIVKQADQVDVAEGVAALKKLWHWDESTFVN</sequence>
<dbReference type="InterPro" id="IPR032466">
    <property type="entry name" value="Metal_Hydrolase"/>
</dbReference>
<dbReference type="InterPro" id="IPR051607">
    <property type="entry name" value="Metallo-dep_hydrolases"/>
</dbReference>
<dbReference type="SUPFAM" id="SSF51556">
    <property type="entry name" value="Metallo-dependent hydrolases"/>
    <property type="match status" value="1"/>
</dbReference>